<dbReference type="Pfam" id="PF03009">
    <property type="entry name" value="GDPD"/>
    <property type="match status" value="1"/>
</dbReference>
<sequence length="254" mass="28119">MDLGFLLRRPVAHRGYHDIKAGRVENTLTAVRAAVERDFAIEVDVQLTGDGEAVVFHDFTLDRLTTGQGRLDRKTLAEIKSAPFRVSDDRVPTLAELLDTVAGRVGLVIEIKSDFNRPADLRLVRRTVAGLKGYRGPVAVKSFDPDMVAEVGRLAPDLPRGIVADDARDPDHYGRLGALARFSLRHLLHMPRTKPHFISYGVKYLPALGPTFARKVMGKPVITWTVRTEADRAVASAYADQIVFEGFDPDAKPR</sequence>
<dbReference type="AlphaFoldDB" id="A0A947DB35"/>
<reference evidence="2 3" key="1">
    <citation type="submission" date="2021-06" db="EMBL/GenBank/DDBJ databases">
        <authorList>
            <person name="Grouzdev D.S."/>
            <person name="Koziaeva V."/>
        </authorList>
    </citation>
    <scope>NUCLEOTIDE SEQUENCE [LARGE SCALE GENOMIC DNA]</scope>
    <source>
        <strain evidence="2 3">22</strain>
    </source>
</reference>
<dbReference type="GO" id="GO:0006629">
    <property type="term" value="P:lipid metabolic process"/>
    <property type="evidence" value="ECO:0007669"/>
    <property type="project" value="InterPro"/>
</dbReference>
<dbReference type="Gene3D" id="3.20.20.190">
    <property type="entry name" value="Phosphatidylinositol (PI) phosphodiesterase"/>
    <property type="match status" value="1"/>
</dbReference>
<comment type="caution">
    <text evidence="2">The sequence shown here is derived from an EMBL/GenBank/DDBJ whole genome shotgun (WGS) entry which is preliminary data.</text>
</comment>
<organism evidence="2 3">
    <name type="scientific">Prosthecodimorpha staleyi</name>
    <dbReference type="NCBI Taxonomy" id="2840188"/>
    <lineage>
        <taxon>Bacteria</taxon>
        <taxon>Pseudomonadati</taxon>
        <taxon>Pseudomonadota</taxon>
        <taxon>Alphaproteobacteria</taxon>
        <taxon>Hyphomicrobiales</taxon>
        <taxon>Ancalomicrobiaceae</taxon>
        <taxon>Prosthecodimorpha</taxon>
    </lineage>
</organism>
<dbReference type="EMBL" id="JAHHZF010000012">
    <property type="protein sequence ID" value="MBT9292272.1"/>
    <property type="molecule type" value="Genomic_DNA"/>
</dbReference>
<proteinExistence type="predicted"/>
<dbReference type="InterPro" id="IPR017946">
    <property type="entry name" value="PLC-like_Pdiesterase_TIM-brl"/>
</dbReference>
<name>A0A947DB35_9HYPH</name>
<dbReference type="PROSITE" id="PS51704">
    <property type="entry name" value="GP_PDE"/>
    <property type="match status" value="1"/>
</dbReference>
<evidence type="ECO:0000313" key="3">
    <source>
        <dbReference type="Proteomes" id="UP000766595"/>
    </source>
</evidence>
<dbReference type="PANTHER" id="PTHR46211:SF1">
    <property type="entry name" value="GLYCEROPHOSPHODIESTER PHOSPHODIESTERASE, CYTOPLASMIC"/>
    <property type="match status" value="1"/>
</dbReference>
<gene>
    <name evidence="2" type="ORF">KL771_22610</name>
</gene>
<dbReference type="GO" id="GO:0008081">
    <property type="term" value="F:phosphoric diester hydrolase activity"/>
    <property type="evidence" value="ECO:0007669"/>
    <property type="project" value="InterPro"/>
</dbReference>
<evidence type="ECO:0000313" key="2">
    <source>
        <dbReference type="EMBL" id="MBT9292272.1"/>
    </source>
</evidence>
<protein>
    <submittedName>
        <fullName evidence="2">Glycerophosphodiester phosphodiesterase</fullName>
    </submittedName>
</protein>
<dbReference type="RefSeq" id="WP_261970786.1">
    <property type="nucleotide sequence ID" value="NZ_JAHHZF010000012.1"/>
</dbReference>
<feature type="domain" description="GP-PDE" evidence="1">
    <location>
        <begin position="8"/>
        <end position="254"/>
    </location>
</feature>
<keyword evidence="3" id="KW-1185">Reference proteome</keyword>
<dbReference type="Proteomes" id="UP000766595">
    <property type="component" value="Unassembled WGS sequence"/>
</dbReference>
<dbReference type="InterPro" id="IPR030395">
    <property type="entry name" value="GP_PDE_dom"/>
</dbReference>
<dbReference type="PANTHER" id="PTHR46211">
    <property type="entry name" value="GLYCEROPHOSPHORYL DIESTER PHOSPHODIESTERASE"/>
    <property type="match status" value="1"/>
</dbReference>
<dbReference type="SUPFAM" id="SSF51695">
    <property type="entry name" value="PLC-like phosphodiesterases"/>
    <property type="match status" value="1"/>
</dbReference>
<accession>A0A947DB35</accession>
<evidence type="ECO:0000259" key="1">
    <source>
        <dbReference type="PROSITE" id="PS51704"/>
    </source>
</evidence>